<feature type="transmembrane region" description="Helical" evidence="1">
    <location>
        <begin position="12"/>
        <end position="36"/>
    </location>
</feature>
<dbReference type="SUPFAM" id="SSF48317">
    <property type="entry name" value="Acid phosphatase/Vanadium-dependent haloperoxidase"/>
    <property type="match status" value="1"/>
</dbReference>
<evidence type="ECO:0000259" key="2">
    <source>
        <dbReference type="SMART" id="SM00014"/>
    </source>
</evidence>
<evidence type="ECO:0000313" key="4">
    <source>
        <dbReference type="Proteomes" id="UP001320544"/>
    </source>
</evidence>
<keyword evidence="1" id="KW-0812">Transmembrane</keyword>
<feature type="transmembrane region" description="Helical" evidence="1">
    <location>
        <begin position="70"/>
        <end position="88"/>
    </location>
</feature>
<dbReference type="Pfam" id="PF01569">
    <property type="entry name" value="PAP2"/>
    <property type="match status" value="1"/>
</dbReference>
<feature type="transmembrane region" description="Helical" evidence="1">
    <location>
        <begin position="171"/>
        <end position="193"/>
    </location>
</feature>
<dbReference type="InterPro" id="IPR000326">
    <property type="entry name" value="PAP2/HPO"/>
</dbReference>
<protein>
    <submittedName>
        <fullName evidence="3">Phosphatase PAP2 family protein</fullName>
    </submittedName>
</protein>
<dbReference type="InterPro" id="IPR036938">
    <property type="entry name" value="PAP2/HPO_sf"/>
</dbReference>
<dbReference type="Proteomes" id="UP001320544">
    <property type="component" value="Chromosome"/>
</dbReference>
<proteinExistence type="predicted"/>
<dbReference type="EMBL" id="AP025564">
    <property type="protein sequence ID" value="BDE96643.1"/>
    <property type="molecule type" value="Genomic_DNA"/>
</dbReference>
<feature type="transmembrane region" description="Helical" evidence="1">
    <location>
        <begin position="42"/>
        <end position="63"/>
    </location>
</feature>
<keyword evidence="1" id="KW-1133">Transmembrane helix</keyword>
<sequence>MEFTMAAEWLNTAFAGYDLAILSALHELAVLAGWFFTPAFVFISLFAENGIGLILLSLVLMLFRKTRRAGICMFVAILVGALITNVLVKNFVARPRPFADEAGLFHAWWVFTGATEESSFSFPSGHTTATMAAMFALFLSLKTRARWLCFVPVVLMGLSRNYLMVHYPSDILGGILAGALGALASYFLVRALYRRLGYHADSRLARLVAGFDVRDVFVRKESLR</sequence>
<evidence type="ECO:0000256" key="1">
    <source>
        <dbReference type="SAM" id="Phobius"/>
    </source>
</evidence>
<dbReference type="PANTHER" id="PTHR14969:SF13">
    <property type="entry name" value="AT30094P"/>
    <property type="match status" value="1"/>
</dbReference>
<organism evidence="3 4">
    <name type="scientific">Raoultibacter timonensis</name>
    <dbReference type="NCBI Taxonomy" id="1907662"/>
    <lineage>
        <taxon>Bacteria</taxon>
        <taxon>Bacillati</taxon>
        <taxon>Actinomycetota</taxon>
        <taxon>Coriobacteriia</taxon>
        <taxon>Eggerthellales</taxon>
        <taxon>Eggerthellaceae</taxon>
        <taxon>Raoultibacter</taxon>
    </lineage>
</organism>
<feature type="transmembrane region" description="Helical" evidence="1">
    <location>
        <begin position="120"/>
        <end position="140"/>
    </location>
</feature>
<name>A0ABM7WJV9_9ACTN</name>
<reference evidence="3 4" key="1">
    <citation type="submission" date="2022-01" db="EMBL/GenBank/DDBJ databases">
        <title>Novel bile acid biosynthetic pathways are enriched in the microbiome of centenarians.</title>
        <authorList>
            <person name="Sato Y."/>
            <person name="Atarashi K."/>
            <person name="Plichta R.D."/>
            <person name="Arai Y."/>
            <person name="Sasajima S."/>
            <person name="Kearney M.S."/>
            <person name="Suda W."/>
            <person name="Takeshita K."/>
            <person name="Sasaki T."/>
            <person name="Okamoto S."/>
            <person name="Skelly N.A."/>
            <person name="Okamura Y."/>
            <person name="Vlamakis H."/>
            <person name="Li Y."/>
            <person name="Tanoue T."/>
            <person name="Takei H."/>
            <person name="Nittono H."/>
            <person name="Narushima S."/>
            <person name="Irie J."/>
            <person name="Itoh H."/>
            <person name="Moriya K."/>
            <person name="Sugiura Y."/>
            <person name="Suematsu M."/>
            <person name="Moritoki N."/>
            <person name="Shibata S."/>
            <person name="Littman R.D."/>
            <person name="Fischbach A.M."/>
            <person name="Uwamino Y."/>
            <person name="Inoue T."/>
            <person name="Honda A."/>
            <person name="Hattori M."/>
            <person name="Murai T."/>
            <person name="Xavier J.R."/>
            <person name="Hirose N."/>
            <person name="Honda K."/>
        </authorList>
    </citation>
    <scope>NUCLEOTIDE SEQUENCE [LARGE SCALE GENOMIC DNA]</scope>
    <source>
        <strain evidence="3 4">CE91-St30</strain>
    </source>
</reference>
<keyword evidence="1" id="KW-0472">Membrane</keyword>
<evidence type="ECO:0000313" key="3">
    <source>
        <dbReference type="EMBL" id="BDE96643.1"/>
    </source>
</evidence>
<feature type="domain" description="Phosphatidic acid phosphatase type 2/haloperoxidase" evidence="2">
    <location>
        <begin position="69"/>
        <end position="186"/>
    </location>
</feature>
<accession>A0ABM7WJV9</accession>
<dbReference type="Gene3D" id="1.20.144.10">
    <property type="entry name" value="Phosphatidic acid phosphatase type 2/haloperoxidase"/>
    <property type="match status" value="2"/>
</dbReference>
<dbReference type="PANTHER" id="PTHR14969">
    <property type="entry name" value="SPHINGOSINE-1-PHOSPHATE PHOSPHOHYDROLASE"/>
    <property type="match status" value="1"/>
</dbReference>
<gene>
    <name evidence="3" type="ORF">CE91St30_19760</name>
</gene>
<feature type="transmembrane region" description="Helical" evidence="1">
    <location>
        <begin position="147"/>
        <end position="165"/>
    </location>
</feature>
<dbReference type="SMART" id="SM00014">
    <property type="entry name" value="acidPPc"/>
    <property type="match status" value="1"/>
</dbReference>
<dbReference type="RefSeq" id="WP_244385885.1">
    <property type="nucleotide sequence ID" value="NZ_AP025564.1"/>
</dbReference>
<keyword evidence="4" id="KW-1185">Reference proteome</keyword>